<evidence type="ECO:0000313" key="12">
    <source>
        <dbReference type="Proteomes" id="UP000070544"/>
    </source>
</evidence>
<proteinExistence type="inferred from homology"/>
<evidence type="ECO:0000256" key="5">
    <source>
        <dbReference type="ARBA" id="ARBA00022786"/>
    </source>
</evidence>
<dbReference type="PROSITE" id="PS52048">
    <property type="entry name" value="UCH_DOMAIN"/>
    <property type="match status" value="1"/>
</dbReference>
<dbReference type="InterPro" id="IPR038765">
    <property type="entry name" value="Papain-like_cys_pep_sf"/>
</dbReference>
<evidence type="ECO:0000259" key="10">
    <source>
        <dbReference type="PROSITE" id="PS52048"/>
    </source>
</evidence>
<dbReference type="Pfam" id="PF01088">
    <property type="entry name" value="Peptidase_C12"/>
    <property type="match status" value="1"/>
</dbReference>
<dbReference type="SUPFAM" id="SSF54001">
    <property type="entry name" value="Cysteine proteinases"/>
    <property type="match status" value="1"/>
</dbReference>
<feature type="compositionally biased region" description="Basic residues" evidence="9">
    <location>
        <begin position="728"/>
        <end position="738"/>
    </location>
</feature>
<gene>
    <name evidence="11" type="ORF">M427DRAFT_161096</name>
</gene>
<evidence type="ECO:0000256" key="9">
    <source>
        <dbReference type="SAM" id="MobiDB-lite"/>
    </source>
</evidence>
<keyword evidence="7 8" id="KW-0788">Thiol protease</keyword>
<dbReference type="PANTHER" id="PTHR10589:SF16">
    <property type="entry name" value="UBIQUITIN CARBOXYL-TERMINAL HYDROLASE ISOZYME L5"/>
    <property type="match status" value="1"/>
</dbReference>
<feature type="compositionally biased region" description="Basic and acidic residues" evidence="9">
    <location>
        <begin position="438"/>
        <end position="450"/>
    </location>
</feature>
<feature type="compositionally biased region" description="Basic and acidic residues" evidence="9">
    <location>
        <begin position="51"/>
        <end position="75"/>
    </location>
</feature>
<dbReference type="EMBL" id="KQ965888">
    <property type="protein sequence ID" value="KXS09114.1"/>
    <property type="molecule type" value="Genomic_DNA"/>
</dbReference>
<dbReference type="EC" id="3.4.19.12" evidence="3 8"/>
<dbReference type="Gene3D" id="3.40.532.10">
    <property type="entry name" value="Peptidase C12, ubiquitin carboxyl-terminal hydrolase"/>
    <property type="match status" value="1"/>
</dbReference>
<dbReference type="GO" id="GO:0006511">
    <property type="term" value="P:ubiquitin-dependent protein catabolic process"/>
    <property type="evidence" value="ECO:0007669"/>
    <property type="project" value="UniProtKB-UniRule"/>
</dbReference>
<protein>
    <recommendedName>
        <fullName evidence="3 8">ubiquitinyl hydrolase 1</fullName>
        <ecNumber evidence="3 8">3.4.19.12</ecNumber>
    </recommendedName>
</protein>
<dbReference type="PANTHER" id="PTHR10589">
    <property type="entry name" value="UBIQUITIN CARBOXYL-TERMINAL HYDROLASE"/>
    <property type="match status" value="1"/>
</dbReference>
<organism evidence="11 12">
    <name type="scientific">Gonapodya prolifera (strain JEL478)</name>
    <name type="common">Monoblepharis prolifera</name>
    <dbReference type="NCBI Taxonomy" id="1344416"/>
    <lineage>
        <taxon>Eukaryota</taxon>
        <taxon>Fungi</taxon>
        <taxon>Fungi incertae sedis</taxon>
        <taxon>Chytridiomycota</taxon>
        <taxon>Chytridiomycota incertae sedis</taxon>
        <taxon>Monoblepharidomycetes</taxon>
        <taxon>Monoblepharidales</taxon>
        <taxon>Gonapodyaceae</taxon>
        <taxon>Gonapodya</taxon>
    </lineage>
</organism>
<accession>A0A138ZXC4</accession>
<dbReference type="AlphaFoldDB" id="A0A138ZXC4"/>
<feature type="region of interest" description="Disordered" evidence="9">
    <location>
        <begin position="706"/>
        <end position="738"/>
    </location>
</feature>
<evidence type="ECO:0000256" key="4">
    <source>
        <dbReference type="ARBA" id="ARBA00022670"/>
    </source>
</evidence>
<evidence type="ECO:0000256" key="2">
    <source>
        <dbReference type="ARBA" id="ARBA00009326"/>
    </source>
</evidence>
<evidence type="ECO:0000313" key="11">
    <source>
        <dbReference type="EMBL" id="KXS09114.1"/>
    </source>
</evidence>
<keyword evidence="12" id="KW-1185">Reference proteome</keyword>
<feature type="region of interest" description="Disordered" evidence="9">
    <location>
        <begin position="1"/>
        <end position="78"/>
    </location>
</feature>
<feature type="compositionally biased region" description="Acidic residues" evidence="9">
    <location>
        <begin position="712"/>
        <end position="722"/>
    </location>
</feature>
<dbReference type="GO" id="GO:0005737">
    <property type="term" value="C:cytoplasm"/>
    <property type="evidence" value="ECO:0007669"/>
    <property type="project" value="TreeGrafter"/>
</dbReference>
<dbReference type="InterPro" id="IPR041507">
    <property type="entry name" value="UCH_C"/>
</dbReference>
<feature type="active site" description="Proton donor" evidence="8">
    <location>
        <position position="285"/>
    </location>
</feature>
<evidence type="ECO:0000256" key="8">
    <source>
        <dbReference type="PROSITE-ProRule" id="PRU01393"/>
    </source>
</evidence>
<dbReference type="InterPro" id="IPR001578">
    <property type="entry name" value="Peptidase_C12_UCH"/>
</dbReference>
<dbReference type="Pfam" id="PF18031">
    <property type="entry name" value="UCH_C"/>
    <property type="match status" value="1"/>
</dbReference>
<dbReference type="InterPro" id="IPR036959">
    <property type="entry name" value="Peptidase_C12_UCH_sf"/>
</dbReference>
<dbReference type="GO" id="GO:0004843">
    <property type="term" value="F:cysteine-type deubiquitinase activity"/>
    <property type="evidence" value="ECO:0007669"/>
    <property type="project" value="UniProtKB-UniRule"/>
</dbReference>
<dbReference type="OrthoDB" id="1924260at2759"/>
<evidence type="ECO:0000256" key="3">
    <source>
        <dbReference type="ARBA" id="ARBA00012759"/>
    </source>
</evidence>
<feature type="site" description="Transition state stabilizer" evidence="8">
    <location>
        <position position="160"/>
    </location>
</feature>
<keyword evidence="6 8" id="KW-0378">Hydrolase</keyword>
<dbReference type="GO" id="GO:0016579">
    <property type="term" value="P:protein deubiquitination"/>
    <property type="evidence" value="ECO:0007669"/>
    <property type="project" value="TreeGrafter"/>
</dbReference>
<comment type="catalytic activity">
    <reaction evidence="1 8">
        <text>Thiol-dependent hydrolysis of ester, thioester, amide, peptide and isopeptide bonds formed by the C-terminal Gly of ubiquitin (a 76-residue protein attached to proteins as an intracellular targeting signal).</text>
        <dbReference type="EC" id="3.4.19.12"/>
    </reaction>
</comment>
<sequence length="738" mass="82639">MDNTAPEDTPMEPIDPHESSSNGLALDSPEIGKESPPSNGVQMEDTASAAEPEKQPDETRKEKGKAKQRDVDPTETKSGLSLVGGNWCLTVSDPGVFTGLLRGYGVKGLQAEELYTLEEGYLRDVGTIHGLIFLYKVPTDPRDFVVGETDLPPELFFANQVQNNACGTYAVMNIVMNLRGRPGVELGGLLEGYREFTEGFTPALKGETIANSPTLREIHNSFARPSDLLALRRQEFEAHPRYANLFEVVENASPRKAKKSKSKSKDEDEEEEEETFVLTDQDVFHYIVYVESKGIVWELDGLRRGPVEVGTLSQGENIDETSTGTARGKESNKQSLGWLDLVVPRLQKKMAAFEDKEITTSLLAIVPERLPRLQLRLRKLLLRRSELRKTLRLPEDGQDQEGLSMEIDAVEGQDDEIAIDTTGSAEEQIKQLEEKLEAARRDVNSEKETQDQQAQENVRRKHDYTPFVSSYFSKLIERGVLPGLNQESFDVPTDENIDSRANAFINAVGGDEDALKSLQHAIKHNNFLMEDAESWLQSLRLGQFEESYTELFEQWQREEEGVNLKDDEYEAWWGESGEKRKIAVAGASAALSLRDLIAANELRTGDTLIYARGLRGIDVRGSATITSITAKGTFTASLDVRNKTLTTKQMDSLSTLENAVLDLDGRLKRSERPNGNAWKSFERKRGAEVAGAMWEVRMKLWEKQQAERLDHDEDGDDVDDSVQEPPAKRRKSASKSRK</sequence>
<dbReference type="Proteomes" id="UP000070544">
    <property type="component" value="Unassembled WGS sequence"/>
</dbReference>
<evidence type="ECO:0000256" key="7">
    <source>
        <dbReference type="ARBA" id="ARBA00022807"/>
    </source>
</evidence>
<name>A0A138ZXC4_GONPJ</name>
<evidence type="ECO:0000256" key="1">
    <source>
        <dbReference type="ARBA" id="ARBA00000707"/>
    </source>
</evidence>
<reference evidence="11 12" key="1">
    <citation type="journal article" date="2015" name="Genome Biol. Evol.">
        <title>Phylogenomic analyses indicate that early fungi evolved digesting cell walls of algal ancestors of land plants.</title>
        <authorList>
            <person name="Chang Y."/>
            <person name="Wang S."/>
            <person name="Sekimoto S."/>
            <person name="Aerts A.L."/>
            <person name="Choi C."/>
            <person name="Clum A."/>
            <person name="LaButti K.M."/>
            <person name="Lindquist E.A."/>
            <person name="Yee Ngan C."/>
            <person name="Ohm R.A."/>
            <person name="Salamov A.A."/>
            <person name="Grigoriev I.V."/>
            <person name="Spatafora J.W."/>
            <person name="Berbee M.L."/>
        </authorList>
    </citation>
    <scope>NUCLEOTIDE SEQUENCE [LARGE SCALE GENOMIC DNA]</scope>
    <source>
        <strain evidence="11 12">JEL478</strain>
    </source>
</reference>
<feature type="region of interest" description="Disordered" evidence="9">
    <location>
        <begin position="438"/>
        <end position="460"/>
    </location>
</feature>
<feature type="site" description="Important for enzyme activity" evidence="8">
    <location>
        <position position="300"/>
    </location>
</feature>
<comment type="similarity">
    <text evidence="2 8">Belongs to the peptidase C12 family.</text>
</comment>
<keyword evidence="4 8" id="KW-0645">Protease</keyword>
<feature type="active site" description="Nucleophile" evidence="8">
    <location>
        <position position="166"/>
    </location>
</feature>
<keyword evidence="5 8" id="KW-0833">Ubl conjugation pathway</keyword>
<evidence type="ECO:0000256" key="6">
    <source>
        <dbReference type="ARBA" id="ARBA00022801"/>
    </source>
</evidence>
<dbReference type="STRING" id="1344416.A0A138ZXC4"/>
<dbReference type="Gene3D" id="1.20.58.860">
    <property type="match status" value="1"/>
</dbReference>
<feature type="domain" description="UCH catalytic" evidence="10">
    <location>
        <begin position="86"/>
        <end position="367"/>
    </location>
</feature>